<evidence type="ECO:0000313" key="3">
    <source>
        <dbReference type="Proteomes" id="UP001377337"/>
    </source>
</evidence>
<geneLocation type="plasmid" evidence="2 3">
    <name>unnamed1</name>
</geneLocation>
<reference evidence="2 3" key="1">
    <citation type="submission" date="2024-02" db="EMBL/GenBank/DDBJ databases">
        <title>Seven novel Bacillus-like species.</title>
        <authorList>
            <person name="Liu G."/>
        </authorList>
    </citation>
    <scope>NUCLEOTIDE SEQUENCE [LARGE SCALE GENOMIC DNA]</scope>
    <source>
        <strain evidence="2 3">FJAT-52054</strain>
        <plasmid evidence="2 3">unnamed1</plasmid>
    </source>
</reference>
<sequence>MEFFPLYVEQMEEDEKFKKLSPTKKCYYFLMQSQANKIGEYYMSDTDFAAALNCSHETITAARKEFVKNNWIEIIPGRIEKNGRFLTTVYKKVKWSKTPKIGDGKRFVQFQRFALEKLLGFHCKPEIILVYVCLYYWQSIKSLEDGNFFISKKKMHEITGIKSAKKIEQCLEELHDIVAFSGNERFFDYEITHHQFKILNWGTPVDPSIDSTAYSIQRGIWNDIKERGTIMQQEKKAKDQERKLKRMEKVYNFFVAEQSKITGKKPAPFGHQINEFLSHAVNVGEERMVELIIDFFKDSNTKSQKKTLGKFLETLKNVK</sequence>
<evidence type="ECO:0000313" key="2">
    <source>
        <dbReference type="EMBL" id="WXB99137.1"/>
    </source>
</evidence>
<evidence type="ECO:0008006" key="4">
    <source>
        <dbReference type="Google" id="ProtNLM"/>
    </source>
</evidence>
<feature type="coiled-coil region" evidence="1">
    <location>
        <begin position="230"/>
        <end position="257"/>
    </location>
</feature>
<organism evidence="2 3">
    <name type="scientific">Metabacillus sediminis</name>
    <dbReference type="NCBI Taxonomy" id="3117746"/>
    <lineage>
        <taxon>Bacteria</taxon>
        <taxon>Bacillati</taxon>
        <taxon>Bacillota</taxon>
        <taxon>Bacilli</taxon>
        <taxon>Bacillales</taxon>
        <taxon>Bacillaceae</taxon>
        <taxon>Metabacillus</taxon>
    </lineage>
</organism>
<dbReference type="RefSeq" id="WP_338782466.1">
    <property type="nucleotide sequence ID" value="NZ_CP147408.1"/>
</dbReference>
<keyword evidence="2" id="KW-0614">Plasmid</keyword>
<keyword evidence="3" id="KW-1185">Reference proteome</keyword>
<proteinExistence type="predicted"/>
<keyword evidence="1" id="KW-0175">Coiled coil</keyword>
<dbReference type="EMBL" id="CP147408">
    <property type="protein sequence ID" value="WXB99137.1"/>
    <property type="molecule type" value="Genomic_DNA"/>
</dbReference>
<accession>A0ABZ2NNK8</accession>
<gene>
    <name evidence="2" type="ORF">WCV65_21170</name>
</gene>
<protein>
    <recommendedName>
        <fullName evidence="4">Replication protein</fullName>
    </recommendedName>
</protein>
<dbReference type="Proteomes" id="UP001377337">
    <property type="component" value="Plasmid unnamed1"/>
</dbReference>
<evidence type="ECO:0000256" key="1">
    <source>
        <dbReference type="SAM" id="Coils"/>
    </source>
</evidence>
<name>A0ABZ2NNK8_9BACI</name>